<keyword evidence="6" id="KW-0812">Transmembrane</keyword>
<dbReference type="PANTHER" id="PTHR43133">
    <property type="entry name" value="RNA POLYMERASE ECF-TYPE SIGMA FACTO"/>
    <property type="match status" value="1"/>
</dbReference>
<evidence type="ECO:0000256" key="5">
    <source>
        <dbReference type="ARBA" id="ARBA00023163"/>
    </source>
</evidence>
<evidence type="ECO:0000313" key="9">
    <source>
        <dbReference type="EMBL" id="SDG20821.1"/>
    </source>
</evidence>
<dbReference type="InterPro" id="IPR039425">
    <property type="entry name" value="RNA_pol_sigma-70-like"/>
</dbReference>
<dbReference type="SUPFAM" id="SSF88946">
    <property type="entry name" value="Sigma2 domain of RNA polymerase sigma factors"/>
    <property type="match status" value="1"/>
</dbReference>
<keyword evidence="4" id="KW-0238">DNA-binding</keyword>
<gene>
    <name evidence="9" type="ORF">SAMN04487901_101273</name>
</gene>
<dbReference type="PANTHER" id="PTHR43133:SF8">
    <property type="entry name" value="RNA POLYMERASE SIGMA FACTOR HI_1459-RELATED"/>
    <property type="match status" value="1"/>
</dbReference>
<keyword evidence="5" id="KW-0804">Transcription</keyword>
<evidence type="ECO:0000256" key="4">
    <source>
        <dbReference type="ARBA" id="ARBA00023125"/>
    </source>
</evidence>
<keyword evidence="10" id="KW-1185">Reference proteome</keyword>
<dbReference type="SUPFAM" id="SSF88659">
    <property type="entry name" value="Sigma3 and sigma4 domains of RNA polymerase sigma factors"/>
    <property type="match status" value="1"/>
</dbReference>
<evidence type="ECO:0000256" key="2">
    <source>
        <dbReference type="ARBA" id="ARBA00023015"/>
    </source>
</evidence>
<feature type="domain" description="RNA polymerase sigma-70 region 2" evidence="7">
    <location>
        <begin position="12"/>
        <end position="75"/>
    </location>
</feature>
<dbReference type="Pfam" id="PF04542">
    <property type="entry name" value="Sigma70_r2"/>
    <property type="match status" value="1"/>
</dbReference>
<sequence>MTRTEFEHIAAQLRQRVLKVELDFFGNQEDAEDAAQETMVQLWRYCEHIDAERNVEALAVKMAKNCCISMYRKRHHAESGDEVFDSLQNHASTSVDSDPQAQLEAEDMQRMLDAAMARLNPRERQLFEMRHAEDLSTDEIAQQTGIPKASVAAMVSTARRKVIIALRIILSTAATYLVGLFLWLQQEPEAPVETVAKEHHTEEVNIPCKEGTLMEQAQCYLEQKRNQPKTYSIIKKLLYENQQ</sequence>
<dbReference type="InterPro" id="IPR013324">
    <property type="entry name" value="RNA_pol_sigma_r3/r4-like"/>
</dbReference>
<organism evidence="9 10">
    <name type="scientific">Prevotella communis</name>
    <dbReference type="NCBI Taxonomy" id="2913614"/>
    <lineage>
        <taxon>Bacteria</taxon>
        <taxon>Pseudomonadati</taxon>
        <taxon>Bacteroidota</taxon>
        <taxon>Bacteroidia</taxon>
        <taxon>Bacteroidales</taxon>
        <taxon>Prevotellaceae</taxon>
        <taxon>Prevotella</taxon>
    </lineage>
</organism>
<dbReference type="GO" id="GO:0006352">
    <property type="term" value="P:DNA-templated transcription initiation"/>
    <property type="evidence" value="ECO:0007669"/>
    <property type="project" value="InterPro"/>
</dbReference>
<dbReference type="AlphaFoldDB" id="A0A1G7SCX6"/>
<dbReference type="InterPro" id="IPR013325">
    <property type="entry name" value="RNA_pol_sigma_r2"/>
</dbReference>
<keyword evidence="3" id="KW-0731">Sigma factor</keyword>
<evidence type="ECO:0000259" key="7">
    <source>
        <dbReference type="Pfam" id="PF04542"/>
    </source>
</evidence>
<reference evidence="10" key="1">
    <citation type="submission" date="2016-10" db="EMBL/GenBank/DDBJ databases">
        <authorList>
            <person name="Varghese N."/>
            <person name="Submissions S."/>
        </authorList>
    </citation>
    <scope>NUCLEOTIDE SEQUENCE [LARGE SCALE GENOMIC DNA]</scope>
    <source>
        <strain evidence="10">BP1-148</strain>
    </source>
</reference>
<dbReference type="InterPro" id="IPR007627">
    <property type="entry name" value="RNA_pol_sigma70_r2"/>
</dbReference>
<protein>
    <submittedName>
        <fullName evidence="9">RNA polymerase sigma factor, sigma-70 family</fullName>
    </submittedName>
</protein>
<dbReference type="NCBIfam" id="TIGR02937">
    <property type="entry name" value="sigma70-ECF"/>
    <property type="match status" value="1"/>
</dbReference>
<comment type="similarity">
    <text evidence="1">Belongs to the sigma-70 factor family. ECF subfamily.</text>
</comment>
<feature type="domain" description="RNA polymerase sigma factor 70 region 4 type 2" evidence="8">
    <location>
        <begin position="110"/>
        <end position="161"/>
    </location>
</feature>
<keyword evidence="2" id="KW-0805">Transcription regulation</keyword>
<name>A0A1G7SCX6_9BACT</name>
<dbReference type="Gene3D" id="1.10.1740.10">
    <property type="match status" value="1"/>
</dbReference>
<evidence type="ECO:0000259" key="8">
    <source>
        <dbReference type="Pfam" id="PF08281"/>
    </source>
</evidence>
<dbReference type="Pfam" id="PF08281">
    <property type="entry name" value="Sigma70_r4_2"/>
    <property type="match status" value="1"/>
</dbReference>
<evidence type="ECO:0000313" key="10">
    <source>
        <dbReference type="Proteomes" id="UP000198779"/>
    </source>
</evidence>
<dbReference type="Gene3D" id="1.10.10.10">
    <property type="entry name" value="Winged helix-like DNA-binding domain superfamily/Winged helix DNA-binding domain"/>
    <property type="match status" value="1"/>
</dbReference>
<dbReference type="InterPro" id="IPR036388">
    <property type="entry name" value="WH-like_DNA-bd_sf"/>
</dbReference>
<dbReference type="InterPro" id="IPR014284">
    <property type="entry name" value="RNA_pol_sigma-70_dom"/>
</dbReference>
<dbReference type="STRING" id="645274.SAMN04487901_101273"/>
<evidence type="ECO:0000256" key="3">
    <source>
        <dbReference type="ARBA" id="ARBA00023082"/>
    </source>
</evidence>
<proteinExistence type="inferred from homology"/>
<dbReference type="GO" id="GO:0003677">
    <property type="term" value="F:DNA binding"/>
    <property type="evidence" value="ECO:0007669"/>
    <property type="project" value="UniProtKB-KW"/>
</dbReference>
<feature type="transmembrane region" description="Helical" evidence="6">
    <location>
        <begin position="164"/>
        <end position="184"/>
    </location>
</feature>
<accession>A0A1G7SCX6</accession>
<dbReference type="EMBL" id="FNCQ01000001">
    <property type="protein sequence ID" value="SDG20821.1"/>
    <property type="molecule type" value="Genomic_DNA"/>
</dbReference>
<dbReference type="InterPro" id="IPR013249">
    <property type="entry name" value="RNA_pol_sigma70_r4_t2"/>
</dbReference>
<dbReference type="RefSeq" id="WP_091813962.1">
    <property type="nucleotide sequence ID" value="NZ_FNCQ01000001.1"/>
</dbReference>
<evidence type="ECO:0000256" key="6">
    <source>
        <dbReference type="SAM" id="Phobius"/>
    </source>
</evidence>
<dbReference type="Proteomes" id="UP000198779">
    <property type="component" value="Unassembled WGS sequence"/>
</dbReference>
<evidence type="ECO:0000256" key="1">
    <source>
        <dbReference type="ARBA" id="ARBA00010641"/>
    </source>
</evidence>
<keyword evidence="6" id="KW-1133">Transmembrane helix</keyword>
<keyword evidence="6" id="KW-0472">Membrane</keyword>
<dbReference type="GO" id="GO:0016987">
    <property type="term" value="F:sigma factor activity"/>
    <property type="evidence" value="ECO:0007669"/>
    <property type="project" value="UniProtKB-KW"/>
</dbReference>
<dbReference type="CDD" id="cd06171">
    <property type="entry name" value="Sigma70_r4"/>
    <property type="match status" value="1"/>
</dbReference>